<name>A0A427YH16_9TREE</name>
<protein>
    <submittedName>
        <fullName evidence="1">Uncharacterized protein</fullName>
    </submittedName>
</protein>
<evidence type="ECO:0000313" key="2">
    <source>
        <dbReference type="Proteomes" id="UP000279259"/>
    </source>
</evidence>
<organism evidence="1 2">
    <name type="scientific">Saitozyma podzolica</name>
    <dbReference type="NCBI Taxonomy" id="1890683"/>
    <lineage>
        <taxon>Eukaryota</taxon>
        <taxon>Fungi</taxon>
        <taxon>Dikarya</taxon>
        <taxon>Basidiomycota</taxon>
        <taxon>Agaricomycotina</taxon>
        <taxon>Tremellomycetes</taxon>
        <taxon>Tremellales</taxon>
        <taxon>Trimorphomycetaceae</taxon>
        <taxon>Saitozyma</taxon>
    </lineage>
</organism>
<comment type="caution">
    <text evidence="1">The sequence shown here is derived from an EMBL/GenBank/DDBJ whole genome shotgun (WGS) entry which is preliminary data.</text>
</comment>
<reference evidence="1 2" key="1">
    <citation type="submission" date="2018-11" db="EMBL/GenBank/DDBJ databases">
        <title>Genome sequence of Saitozyma podzolica DSM 27192.</title>
        <authorList>
            <person name="Aliyu H."/>
            <person name="Gorte O."/>
            <person name="Ochsenreither K."/>
        </authorList>
    </citation>
    <scope>NUCLEOTIDE SEQUENCE [LARGE SCALE GENOMIC DNA]</scope>
    <source>
        <strain evidence="1 2">DSM 27192</strain>
    </source>
</reference>
<accession>A0A427YH16</accession>
<proteinExistence type="predicted"/>
<keyword evidence="2" id="KW-1185">Reference proteome</keyword>
<dbReference type="Proteomes" id="UP000279259">
    <property type="component" value="Unassembled WGS sequence"/>
</dbReference>
<sequence length="246" mass="27730">MTSASQTHLHPENYPSLESLLEYCEHDLERKLSLWQDSARAQGLEWDWEKKHCTSIPAHNLHAAVLKRSHVDGTFCMWREQPVELKQVKVPTARPLTLDPSRMQLGESPFVERLSLYPVLRRSATDSSGKSKLYCSVVKGTHPESQVGWKELYEPYDPTVTCTLQSEIVSEGTPDEETNSSTEVTLQAENSSTFQVTALNELGIMHSFACHWDDKVMESAEKFSEDLPATVVRQPVGVDTTVVKID</sequence>
<dbReference type="AlphaFoldDB" id="A0A427YH16"/>
<dbReference type="EMBL" id="RSCD01000011">
    <property type="protein sequence ID" value="RSH90313.1"/>
    <property type="molecule type" value="Genomic_DNA"/>
</dbReference>
<gene>
    <name evidence="1" type="ORF">EHS25_001647</name>
</gene>
<evidence type="ECO:0000313" key="1">
    <source>
        <dbReference type="EMBL" id="RSH90313.1"/>
    </source>
</evidence>